<dbReference type="SUPFAM" id="SSF50475">
    <property type="entry name" value="FMN-binding split barrel"/>
    <property type="match status" value="1"/>
</dbReference>
<dbReference type="Gene3D" id="2.30.110.10">
    <property type="entry name" value="Electron Transport, Fmn-binding Protein, Chain A"/>
    <property type="match status" value="1"/>
</dbReference>
<feature type="domain" description="Pyridoxamine 5'-phosphate oxidase N-terminal" evidence="5">
    <location>
        <begin position="15"/>
        <end position="130"/>
    </location>
</feature>
<gene>
    <name evidence="6" type="ORF">MUN33_08285</name>
</gene>
<dbReference type="InterPro" id="IPR012349">
    <property type="entry name" value="Split_barrel_FMN-bd"/>
</dbReference>
<dbReference type="RefSeq" id="WP_244804455.1">
    <property type="nucleotide sequence ID" value="NZ_JALIEA010000013.1"/>
</dbReference>
<evidence type="ECO:0000256" key="4">
    <source>
        <dbReference type="ARBA" id="ARBA00023002"/>
    </source>
</evidence>
<dbReference type="GO" id="GO:0004733">
    <property type="term" value="F:pyridoxamine phosphate oxidase activity"/>
    <property type="evidence" value="ECO:0007669"/>
    <property type="project" value="InterPro"/>
</dbReference>
<evidence type="ECO:0000256" key="1">
    <source>
        <dbReference type="ARBA" id="ARBA00001917"/>
    </source>
</evidence>
<name>A0A9X1WI84_9CORY</name>
<dbReference type="GO" id="GO:0010181">
    <property type="term" value="F:FMN binding"/>
    <property type="evidence" value="ECO:0007669"/>
    <property type="project" value="InterPro"/>
</dbReference>
<evidence type="ECO:0000259" key="5">
    <source>
        <dbReference type="Pfam" id="PF01243"/>
    </source>
</evidence>
<accession>A0A9X1WI84</accession>
<sequence length="186" mass="20780">MSGPVRLFIDHLDDSPTLMTLATVDGDGYPRTRTVNVNGVRGDGGVLFHTDSRSQKVHDIGSDPRASLTVLTGDGSRQATVVGDVVRADEETEHVIYAGQPRYLQLLAWMNSPDLARASPRERRRRWAEFDRENPDLGRQDPPATWAVFAVVPREYLFWEGDDDGPSRRVRYTRTTSGWTTSVLPG</sequence>
<dbReference type="InterPro" id="IPR011576">
    <property type="entry name" value="Pyridox_Oxase_N"/>
</dbReference>
<keyword evidence="4" id="KW-0560">Oxidoreductase</keyword>
<keyword evidence="7" id="KW-1185">Reference proteome</keyword>
<reference evidence="6" key="1">
    <citation type="submission" date="2022-04" db="EMBL/GenBank/DDBJ databases">
        <title>Corynebacterium kalidii LD5P10.</title>
        <authorList>
            <person name="Sun J.Q."/>
        </authorList>
    </citation>
    <scope>NUCLEOTIDE SEQUENCE</scope>
    <source>
        <strain evidence="6">LD5P10</strain>
    </source>
</reference>
<dbReference type="EMBL" id="JALIEA010000013">
    <property type="protein sequence ID" value="MCJ7858713.1"/>
    <property type="molecule type" value="Genomic_DNA"/>
</dbReference>
<dbReference type="PANTHER" id="PTHR10851">
    <property type="entry name" value="PYRIDOXINE-5-PHOSPHATE OXIDASE"/>
    <property type="match status" value="1"/>
</dbReference>
<comment type="caution">
    <text evidence="6">The sequence shown here is derived from an EMBL/GenBank/DDBJ whole genome shotgun (WGS) entry which is preliminary data.</text>
</comment>
<dbReference type="Pfam" id="PF01243">
    <property type="entry name" value="PNPOx_N"/>
    <property type="match status" value="1"/>
</dbReference>
<dbReference type="AlphaFoldDB" id="A0A9X1WI84"/>
<dbReference type="PANTHER" id="PTHR10851:SF0">
    <property type="entry name" value="PYRIDOXINE-5'-PHOSPHATE OXIDASE"/>
    <property type="match status" value="1"/>
</dbReference>
<organism evidence="6 7">
    <name type="scientific">Corynebacterium kalidii</name>
    <dbReference type="NCBI Taxonomy" id="2931982"/>
    <lineage>
        <taxon>Bacteria</taxon>
        <taxon>Bacillati</taxon>
        <taxon>Actinomycetota</taxon>
        <taxon>Actinomycetes</taxon>
        <taxon>Mycobacteriales</taxon>
        <taxon>Corynebacteriaceae</taxon>
        <taxon>Corynebacterium</taxon>
    </lineage>
</organism>
<evidence type="ECO:0000256" key="2">
    <source>
        <dbReference type="ARBA" id="ARBA00022630"/>
    </source>
</evidence>
<keyword evidence="2" id="KW-0285">Flavoprotein</keyword>
<evidence type="ECO:0000313" key="7">
    <source>
        <dbReference type="Proteomes" id="UP001139207"/>
    </source>
</evidence>
<keyword evidence="3" id="KW-0288">FMN</keyword>
<evidence type="ECO:0000256" key="3">
    <source>
        <dbReference type="ARBA" id="ARBA00022643"/>
    </source>
</evidence>
<evidence type="ECO:0000313" key="6">
    <source>
        <dbReference type="EMBL" id="MCJ7858713.1"/>
    </source>
</evidence>
<dbReference type="GO" id="GO:0008615">
    <property type="term" value="P:pyridoxine biosynthetic process"/>
    <property type="evidence" value="ECO:0007669"/>
    <property type="project" value="InterPro"/>
</dbReference>
<dbReference type="Proteomes" id="UP001139207">
    <property type="component" value="Unassembled WGS sequence"/>
</dbReference>
<comment type="cofactor">
    <cofactor evidence="1">
        <name>FMN</name>
        <dbReference type="ChEBI" id="CHEBI:58210"/>
    </cofactor>
</comment>
<proteinExistence type="predicted"/>
<protein>
    <submittedName>
        <fullName evidence="6">Pyridoxamine 5'-phosphate oxidase family protein</fullName>
    </submittedName>
</protein>
<dbReference type="InterPro" id="IPR000659">
    <property type="entry name" value="Pyridox_Oxase"/>
</dbReference>